<accession>A0ABV7GR49</accession>
<dbReference type="RefSeq" id="WP_275633561.1">
    <property type="nucleotide sequence ID" value="NZ_JARGYD010000005.1"/>
</dbReference>
<evidence type="ECO:0000256" key="12">
    <source>
        <dbReference type="ARBA" id="ARBA00031030"/>
    </source>
</evidence>
<gene>
    <name evidence="15" type="ORF">ACFOGP_08650</name>
</gene>
<sequence>MVFSSESFLFLFLPLFLAAYYLTPTRLKSYTILAGSYVFYAWWRVDFLGLLFLTTAFAYVVGQQVAKHRGTKTGRVWLGIGVVGCLGVLGVFKYLNFFIDSFAALMGTDAAGLGVHWHLILPIGISFYVFQALSYLIDVHRGDATADASFIDFAAFIALFPQLIAGPILRYKDLEDQFREREHSVELFCDGLARFLIGLGKKVILADAVAPLADVVFGGGEVGMALAWAGALAYMLQLYFDFSGYSDMAIGLGRMMGFRFLENFRFPYISRSITEFWRRWHISLSNWLRDYLYISLGGNRKGPGRTYFNLMAVMVLGGLWHGANWTFVLWGFWHGGLLAAERYTGWDKRAAGSWIALPLTLFFVLIGWVMFRATTVSEGFEVYAGMFGANGLTGDPALWMDVTRESVALALVAAVVVFLEPHIHDYFSRPVKNAPVSHDGTVIVEGHAAQGALMQAVSVVAVLAIGVLTVLKLAEQSFSPFLYFQF</sequence>
<evidence type="ECO:0000256" key="1">
    <source>
        <dbReference type="ARBA" id="ARBA00004651"/>
    </source>
</evidence>
<evidence type="ECO:0000256" key="13">
    <source>
        <dbReference type="PIRNR" id="PIRNR016636"/>
    </source>
</evidence>
<keyword evidence="10 13" id="KW-0472">Membrane</keyword>
<keyword evidence="5 13" id="KW-1003">Cell membrane</keyword>
<dbReference type="PIRSF" id="PIRSF500217">
    <property type="entry name" value="AlgI"/>
    <property type="match status" value="1"/>
</dbReference>
<feature type="transmembrane region" description="Helical" evidence="14">
    <location>
        <begin position="310"/>
        <end position="333"/>
    </location>
</feature>
<feature type="transmembrane region" description="Helical" evidence="14">
    <location>
        <begin position="353"/>
        <end position="371"/>
    </location>
</feature>
<feature type="transmembrane region" description="Helical" evidence="14">
    <location>
        <begin position="74"/>
        <end position="95"/>
    </location>
</feature>
<dbReference type="EMBL" id="JBHRTB010000010">
    <property type="protein sequence ID" value="MFC3142776.1"/>
    <property type="molecule type" value="Genomic_DNA"/>
</dbReference>
<organism evidence="15 16">
    <name type="scientific">Psychromarinibacter halotolerans</name>
    <dbReference type="NCBI Taxonomy" id="1775175"/>
    <lineage>
        <taxon>Bacteria</taxon>
        <taxon>Pseudomonadati</taxon>
        <taxon>Pseudomonadota</taxon>
        <taxon>Alphaproteobacteria</taxon>
        <taxon>Rhodobacterales</taxon>
        <taxon>Paracoccaceae</taxon>
        <taxon>Psychromarinibacter</taxon>
    </lineage>
</organism>
<dbReference type="PIRSF" id="PIRSF016636">
    <property type="entry name" value="AlgI_DltB"/>
    <property type="match status" value="1"/>
</dbReference>
<evidence type="ECO:0000256" key="9">
    <source>
        <dbReference type="ARBA" id="ARBA00022989"/>
    </source>
</evidence>
<evidence type="ECO:0000256" key="14">
    <source>
        <dbReference type="SAM" id="Phobius"/>
    </source>
</evidence>
<evidence type="ECO:0000256" key="7">
    <source>
        <dbReference type="ARBA" id="ARBA00022692"/>
    </source>
</evidence>
<comment type="subcellular location">
    <subcellularLocation>
        <location evidence="1">Cell membrane</location>
        <topology evidence="1">Multi-pass membrane protein</topology>
    </subcellularLocation>
</comment>
<comment type="pathway">
    <text evidence="2">Glycan biosynthesis; alginate biosynthesis.</text>
</comment>
<dbReference type="InterPro" id="IPR028362">
    <property type="entry name" value="AlgI"/>
</dbReference>
<keyword evidence="11 13" id="KW-0012">Acyltransferase</keyword>
<dbReference type="Pfam" id="PF03062">
    <property type="entry name" value="MBOAT"/>
    <property type="match status" value="1"/>
</dbReference>
<reference evidence="16" key="1">
    <citation type="journal article" date="2019" name="Int. J. Syst. Evol. Microbiol.">
        <title>The Global Catalogue of Microorganisms (GCM) 10K type strain sequencing project: providing services to taxonomists for standard genome sequencing and annotation.</title>
        <authorList>
            <consortium name="The Broad Institute Genomics Platform"/>
            <consortium name="The Broad Institute Genome Sequencing Center for Infectious Disease"/>
            <person name="Wu L."/>
            <person name="Ma J."/>
        </authorList>
    </citation>
    <scope>NUCLEOTIDE SEQUENCE [LARGE SCALE GENOMIC DNA]</scope>
    <source>
        <strain evidence="16">KCTC 52366</strain>
    </source>
</reference>
<dbReference type="Proteomes" id="UP001595632">
    <property type="component" value="Unassembled WGS sequence"/>
</dbReference>
<evidence type="ECO:0000313" key="15">
    <source>
        <dbReference type="EMBL" id="MFC3142776.1"/>
    </source>
</evidence>
<dbReference type="PANTHER" id="PTHR13285:SF23">
    <property type="entry name" value="TEICHOIC ACID D-ALANYLTRANSFERASE"/>
    <property type="match status" value="1"/>
</dbReference>
<evidence type="ECO:0000256" key="6">
    <source>
        <dbReference type="ARBA" id="ARBA00022679"/>
    </source>
</evidence>
<feature type="transmembrane region" description="Helical" evidence="14">
    <location>
        <begin position="40"/>
        <end position="62"/>
    </location>
</feature>
<evidence type="ECO:0000256" key="2">
    <source>
        <dbReference type="ARBA" id="ARBA00005182"/>
    </source>
</evidence>
<keyword evidence="9 14" id="KW-1133">Transmembrane helix</keyword>
<keyword evidence="8" id="KW-0016">Alginate biosynthesis</keyword>
<feature type="transmembrane region" description="Helical" evidence="14">
    <location>
        <begin position="406"/>
        <end position="423"/>
    </location>
</feature>
<evidence type="ECO:0000256" key="5">
    <source>
        <dbReference type="ARBA" id="ARBA00022475"/>
    </source>
</evidence>
<evidence type="ECO:0000256" key="10">
    <source>
        <dbReference type="ARBA" id="ARBA00023136"/>
    </source>
</evidence>
<feature type="transmembrane region" description="Helical" evidence="14">
    <location>
        <begin position="222"/>
        <end position="240"/>
    </location>
</feature>
<dbReference type="InterPro" id="IPR004299">
    <property type="entry name" value="MBOAT_fam"/>
</dbReference>
<dbReference type="InterPro" id="IPR051085">
    <property type="entry name" value="MB_O-acyltransferase"/>
</dbReference>
<feature type="transmembrane region" description="Helical" evidence="14">
    <location>
        <begin position="149"/>
        <end position="169"/>
    </location>
</feature>
<feature type="transmembrane region" description="Helical" evidence="14">
    <location>
        <begin position="452"/>
        <end position="471"/>
    </location>
</feature>
<comment type="caution">
    <text evidence="15">The sequence shown here is derived from an EMBL/GenBank/DDBJ whole genome shotgun (WGS) entry which is preliminary data.</text>
</comment>
<name>A0ABV7GR49_9RHOB</name>
<keyword evidence="7 14" id="KW-0812">Transmembrane</keyword>
<comment type="similarity">
    <text evidence="3 13">Belongs to the membrane-bound acyltransferase family.</text>
</comment>
<evidence type="ECO:0000256" key="11">
    <source>
        <dbReference type="ARBA" id="ARBA00023315"/>
    </source>
</evidence>
<protein>
    <recommendedName>
        <fullName evidence="4">Probable alginate O-acetylase AlgI</fullName>
    </recommendedName>
    <alternativeName>
        <fullName evidence="12">Alginate biosynthesis protein AlgI</fullName>
    </alternativeName>
</protein>
<dbReference type="InterPro" id="IPR024194">
    <property type="entry name" value="Ac/AlaTfrase_AlgI/DltB"/>
</dbReference>
<proteinExistence type="inferred from homology"/>
<dbReference type="PANTHER" id="PTHR13285">
    <property type="entry name" value="ACYLTRANSFERASE"/>
    <property type="match status" value="1"/>
</dbReference>
<feature type="transmembrane region" description="Helical" evidence="14">
    <location>
        <begin position="115"/>
        <end position="137"/>
    </location>
</feature>
<evidence type="ECO:0000256" key="8">
    <source>
        <dbReference type="ARBA" id="ARBA00022841"/>
    </source>
</evidence>
<keyword evidence="16" id="KW-1185">Reference proteome</keyword>
<evidence type="ECO:0000313" key="16">
    <source>
        <dbReference type="Proteomes" id="UP001595632"/>
    </source>
</evidence>
<evidence type="ECO:0000256" key="4">
    <source>
        <dbReference type="ARBA" id="ARBA00016084"/>
    </source>
</evidence>
<keyword evidence="6 13" id="KW-0808">Transferase</keyword>
<evidence type="ECO:0000256" key="3">
    <source>
        <dbReference type="ARBA" id="ARBA00010323"/>
    </source>
</evidence>